<keyword evidence="1" id="KW-0732">Signal</keyword>
<feature type="signal peptide" evidence="1">
    <location>
        <begin position="1"/>
        <end position="24"/>
    </location>
</feature>
<evidence type="ECO:0000313" key="3">
    <source>
        <dbReference type="Proteomes" id="UP001501352"/>
    </source>
</evidence>
<name>A0ABP3S2D8_9CAUL</name>
<dbReference type="EMBL" id="BAAAGA010000003">
    <property type="protein sequence ID" value="GAA0620551.1"/>
    <property type="molecule type" value="Genomic_DNA"/>
</dbReference>
<reference evidence="3" key="1">
    <citation type="journal article" date="2019" name="Int. J. Syst. Evol. Microbiol.">
        <title>The Global Catalogue of Microorganisms (GCM) 10K type strain sequencing project: providing services to taxonomists for standard genome sequencing and annotation.</title>
        <authorList>
            <consortium name="The Broad Institute Genomics Platform"/>
            <consortium name="The Broad Institute Genome Sequencing Center for Infectious Disease"/>
            <person name="Wu L."/>
            <person name="Ma J."/>
        </authorList>
    </citation>
    <scope>NUCLEOTIDE SEQUENCE [LARGE SCALE GENOMIC DNA]</scope>
    <source>
        <strain evidence="3">JCM 12928</strain>
    </source>
</reference>
<gene>
    <name evidence="2" type="ORF">GCM10009422_15270</name>
</gene>
<protein>
    <recommendedName>
        <fullName evidence="4">Spore coat protein U domain-containing protein</fullName>
    </recommendedName>
</protein>
<accession>A0ABP3S2D8</accession>
<keyword evidence="3" id="KW-1185">Reference proteome</keyword>
<dbReference type="RefSeq" id="WP_343792363.1">
    <property type="nucleotide sequence ID" value="NZ_BAAAGA010000003.1"/>
</dbReference>
<organism evidence="2 3">
    <name type="scientific">Brevundimonas kwangchunensis</name>
    <dbReference type="NCBI Taxonomy" id="322163"/>
    <lineage>
        <taxon>Bacteria</taxon>
        <taxon>Pseudomonadati</taxon>
        <taxon>Pseudomonadota</taxon>
        <taxon>Alphaproteobacteria</taxon>
        <taxon>Caulobacterales</taxon>
        <taxon>Caulobacteraceae</taxon>
        <taxon>Brevundimonas</taxon>
    </lineage>
</organism>
<proteinExistence type="predicted"/>
<comment type="caution">
    <text evidence="2">The sequence shown here is derived from an EMBL/GenBank/DDBJ whole genome shotgun (WGS) entry which is preliminary data.</text>
</comment>
<sequence>MIRWLACAGAALFLTTLQPGVAHAQLAVSRSPATAPVLGNTIRGSSATTFQITSDGVVTRASGNAIRISSSSVTTPTITMTCNSFASVCYQRYVRVTITPVSGSGPAEISRLRVGSLSGTTYRTGSAPAESASLQFDLNPLGWYGSATFKLGMNVLLAANAASGTDTYDYLVTVQFVT</sequence>
<feature type="chain" id="PRO_5045433044" description="Spore coat protein U domain-containing protein" evidence="1">
    <location>
        <begin position="25"/>
        <end position="178"/>
    </location>
</feature>
<dbReference type="Proteomes" id="UP001501352">
    <property type="component" value="Unassembled WGS sequence"/>
</dbReference>
<evidence type="ECO:0000313" key="2">
    <source>
        <dbReference type="EMBL" id="GAA0620551.1"/>
    </source>
</evidence>
<evidence type="ECO:0000256" key="1">
    <source>
        <dbReference type="SAM" id="SignalP"/>
    </source>
</evidence>
<evidence type="ECO:0008006" key="4">
    <source>
        <dbReference type="Google" id="ProtNLM"/>
    </source>
</evidence>